<comment type="similarity">
    <text evidence="2 3">Belongs to the small heat shock protein (HSP20) family.</text>
</comment>
<protein>
    <submittedName>
        <fullName evidence="5">HSP-17.2</fullName>
    </submittedName>
    <submittedName>
        <fullName evidence="6">SR01014</fullName>
    </submittedName>
</protein>
<dbReference type="Gene3D" id="2.60.40.790">
    <property type="match status" value="1"/>
</dbReference>
<dbReference type="PROSITE" id="PS01031">
    <property type="entry name" value="SHSP"/>
    <property type="match status" value="1"/>
</dbReference>
<reference evidence="6" key="3">
    <citation type="journal article" date="2012" name="Parasitology">
        <title>Characterization of genes with a putative key role in the parasitic lifestyle of the nematode Strongyloides ratti.</title>
        <authorList>
            <person name="Spinner W.G."/>
            <person name="Thompson F.J."/>
            <person name="Emery D.C."/>
            <person name="Viney M.E."/>
        </authorList>
    </citation>
    <scope>NUCLEOTIDE SEQUENCE</scope>
    <source>
        <strain evidence="6">321 Het</strain>
    </source>
</reference>
<evidence type="ECO:0000313" key="6">
    <source>
        <dbReference type="EMBL" id="AFI80886.1"/>
    </source>
</evidence>
<evidence type="ECO:0000256" key="3">
    <source>
        <dbReference type="RuleBase" id="RU003616"/>
    </source>
</evidence>
<dbReference type="InterPro" id="IPR001436">
    <property type="entry name" value="Alpha-crystallin/sHSP_animal"/>
</dbReference>
<dbReference type="GO" id="GO:0005634">
    <property type="term" value="C:nucleus"/>
    <property type="evidence" value="ECO:0007669"/>
    <property type="project" value="TreeGrafter"/>
</dbReference>
<evidence type="ECO:0000256" key="1">
    <source>
        <dbReference type="ARBA" id="ARBA00023016"/>
    </source>
</evidence>
<dbReference type="PANTHER" id="PTHR45640:SF13">
    <property type="entry name" value="HEAT SHOCK PROTEIN 22-RELATED"/>
    <property type="match status" value="1"/>
</dbReference>
<sequence length="157" mass="18224">MFDNHMMTPFTRMPLTSCPYKSKYVNEWDRAMKRYMANTLSWANKSLMESHKFADTHPDIIDNDKEFKVKMDVSHFSPDELKVTFRDGYLQVEGNHEEKSDKYGTIQRSFVRKYSLPPNFNEDDSVCEISKDGVLTVGVAKLAIGEKKGKNIPIKFK</sequence>
<evidence type="ECO:0000313" key="5">
    <source>
        <dbReference type="EMBL" id="ADY38528.1"/>
    </source>
</evidence>
<reference evidence="5" key="1">
    <citation type="journal article" date="2011" name="FEBS J.">
        <title>Stage-specific excretory-secretory small heat shock proteins from the parasitic nematode Strongyloides ratti- putative links to host's intestinal mucosal defense system.</title>
        <authorList>
            <person name="Younis A.E."/>
            <person name="Geisinger F."/>
            <person name="Ajonina-Ekoti I."/>
            <person name="Soblik H."/>
            <person name="Steen H."/>
            <person name="Mitreva M."/>
            <person name="Erttmann K.D."/>
            <person name="Perbandt M."/>
            <person name="Liebau E."/>
            <person name="Brattig N.W."/>
        </authorList>
    </citation>
    <scope>NUCLEOTIDE SEQUENCE</scope>
</reference>
<name>F1DI06_STRRB</name>
<organism evidence="5">
    <name type="scientific">Strongyloides ratti</name>
    <name type="common">Parasitic roundworm</name>
    <dbReference type="NCBI Taxonomy" id="34506"/>
    <lineage>
        <taxon>Eukaryota</taxon>
        <taxon>Metazoa</taxon>
        <taxon>Ecdysozoa</taxon>
        <taxon>Nematoda</taxon>
        <taxon>Chromadorea</taxon>
        <taxon>Rhabditida</taxon>
        <taxon>Tylenchina</taxon>
        <taxon>Panagrolaimomorpha</taxon>
        <taxon>Strongyloidoidea</taxon>
        <taxon>Strongyloididae</taxon>
        <taxon>Strongyloides</taxon>
    </lineage>
</organism>
<dbReference type="InterPro" id="IPR008978">
    <property type="entry name" value="HSP20-like_chaperone"/>
</dbReference>
<dbReference type="PRINTS" id="PR00299">
    <property type="entry name" value="ACRYSTALLIN"/>
</dbReference>
<dbReference type="GO" id="GO:0009408">
    <property type="term" value="P:response to heat"/>
    <property type="evidence" value="ECO:0007669"/>
    <property type="project" value="TreeGrafter"/>
</dbReference>
<evidence type="ECO:0000259" key="4">
    <source>
        <dbReference type="PROSITE" id="PS01031"/>
    </source>
</evidence>
<dbReference type="InterPro" id="IPR002068">
    <property type="entry name" value="A-crystallin/Hsp20_dom"/>
</dbReference>
<dbReference type="SUPFAM" id="SSF49764">
    <property type="entry name" value="HSP20-like chaperones"/>
    <property type="match status" value="1"/>
</dbReference>
<dbReference type="EMBL" id="JQ437399">
    <property type="protein sequence ID" value="AFI80886.1"/>
    <property type="molecule type" value="mRNA"/>
</dbReference>
<reference evidence="5" key="2">
    <citation type="submission" date="2011-01" db="EMBL/GenBank/DDBJ databases">
        <title>Identification and characterization of two small heat shock secreted proteins (HSP17) from Strongyloides ratti parasitic female.</title>
        <authorList>
            <person name="Younis Mohammed A.E."/>
            <person name="Brattig N.W."/>
        </authorList>
    </citation>
    <scope>NUCLEOTIDE SEQUENCE</scope>
</reference>
<dbReference type="GO" id="GO:0051082">
    <property type="term" value="F:unfolded protein binding"/>
    <property type="evidence" value="ECO:0007669"/>
    <property type="project" value="TreeGrafter"/>
</dbReference>
<dbReference type="Pfam" id="PF00011">
    <property type="entry name" value="HSP20"/>
    <property type="match status" value="1"/>
</dbReference>
<dbReference type="AlphaFoldDB" id="F1DI06"/>
<accession>F1DI06</accession>
<dbReference type="GO" id="GO:0042026">
    <property type="term" value="P:protein refolding"/>
    <property type="evidence" value="ECO:0007669"/>
    <property type="project" value="TreeGrafter"/>
</dbReference>
<proteinExistence type="evidence at transcript level"/>
<dbReference type="PANTHER" id="PTHR45640">
    <property type="entry name" value="HEAT SHOCK PROTEIN HSP-12.2-RELATED"/>
    <property type="match status" value="1"/>
</dbReference>
<dbReference type="CDD" id="cd06526">
    <property type="entry name" value="metazoan_ACD"/>
    <property type="match status" value="1"/>
</dbReference>
<evidence type="ECO:0000256" key="2">
    <source>
        <dbReference type="PROSITE-ProRule" id="PRU00285"/>
    </source>
</evidence>
<dbReference type="EMBL" id="HQ848951">
    <property type="protein sequence ID" value="ADY38528.1"/>
    <property type="molecule type" value="mRNA"/>
</dbReference>
<keyword evidence="1" id="KW-0346">Stress response</keyword>
<feature type="domain" description="SHSP" evidence="4">
    <location>
        <begin position="49"/>
        <end position="157"/>
    </location>
</feature>
<dbReference type="GO" id="GO:0005737">
    <property type="term" value="C:cytoplasm"/>
    <property type="evidence" value="ECO:0007669"/>
    <property type="project" value="TreeGrafter"/>
</dbReference>